<comment type="similarity">
    <text evidence="4">Belongs to the inositol monophosphatase superfamily. CysQ family.</text>
</comment>
<dbReference type="InterPro" id="IPR000760">
    <property type="entry name" value="Inositol_monophosphatase-like"/>
</dbReference>
<feature type="binding site" evidence="4">
    <location>
        <position position="62"/>
    </location>
    <ligand>
        <name>Mg(2+)</name>
        <dbReference type="ChEBI" id="CHEBI:18420"/>
        <label>1</label>
    </ligand>
</feature>
<dbReference type="GO" id="GO:0005886">
    <property type="term" value="C:plasma membrane"/>
    <property type="evidence" value="ECO:0007669"/>
    <property type="project" value="UniProtKB-SubCell"/>
</dbReference>
<dbReference type="PANTHER" id="PTHR43028:SF5">
    <property type="entry name" value="3'(2'),5'-BISPHOSPHATE NUCLEOTIDASE 1"/>
    <property type="match status" value="1"/>
</dbReference>
<dbReference type="EMBL" id="MGKP01000001">
    <property type="protein sequence ID" value="OGN29999.1"/>
    <property type="molecule type" value="Genomic_DNA"/>
</dbReference>
<feature type="binding site" evidence="4">
    <location>
        <position position="62"/>
    </location>
    <ligand>
        <name>substrate</name>
    </ligand>
</feature>
<organism evidence="6 7">
    <name type="scientific">Candidatus Yanofskybacteria bacterium RIFCSPLOWO2_01_FULL_49_25</name>
    <dbReference type="NCBI Taxonomy" id="1802701"/>
    <lineage>
        <taxon>Bacteria</taxon>
        <taxon>Candidatus Yanofskyibacteriota</taxon>
    </lineage>
</organism>
<evidence type="ECO:0000256" key="3">
    <source>
        <dbReference type="ARBA" id="ARBA00022842"/>
    </source>
</evidence>
<dbReference type="Pfam" id="PF00459">
    <property type="entry name" value="Inositol_P"/>
    <property type="match status" value="1"/>
</dbReference>
<comment type="caution">
    <text evidence="6">The sequence shown here is derived from an EMBL/GenBank/DDBJ whole genome shotgun (WGS) entry which is preliminary data.</text>
</comment>
<evidence type="ECO:0000256" key="4">
    <source>
        <dbReference type="HAMAP-Rule" id="MF_02095"/>
    </source>
</evidence>
<dbReference type="STRING" id="1802701.A3A33_01600"/>
<dbReference type="Gene3D" id="3.40.190.80">
    <property type="match status" value="1"/>
</dbReference>
<dbReference type="SUPFAM" id="SSF56655">
    <property type="entry name" value="Carbohydrate phosphatase"/>
    <property type="match status" value="1"/>
</dbReference>
<dbReference type="InterPro" id="IPR050725">
    <property type="entry name" value="CysQ/Inositol_MonoPase"/>
</dbReference>
<feature type="binding site" evidence="4">
    <location>
        <position position="79"/>
    </location>
    <ligand>
        <name>Mg(2+)</name>
        <dbReference type="ChEBI" id="CHEBI:18420"/>
        <label>1</label>
    </ligand>
</feature>
<evidence type="ECO:0000313" key="7">
    <source>
        <dbReference type="Proteomes" id="UP000179047"/>
    </source>
</evidence>
<keyword evidence="4" id="KW-0472">Membrane</keyword>
<keyword evidence="3 4" id="KW-0460">Magnesium</keyword>
<dbReference type="PRINTS" id="PR00377">
    <property type="entry name" value="IMPHPHTASES"/>
</dbReference>
<sequence>MTALQNIIEIAREAGTAILRTKKKLTVSKKSDGSHLTNADMASHTLIIERLAKITHDPIISEESGSTHVPTTSSFWLVDPLDGTRGFITGSNEYSVNIALITNHAPVLAVIYLPELEHTYWATVGGGTYRDDTNIFNSSNRKNLIGVTSRTENNQEVTFLHDRGIKEIRHHGSALKFCMLAEGGVDIYPRFHRCKEWDTAAGHLLAKEAGCDMLDCKTGQEPRYGKPGFINNSFIVFNRESDYIGRGYGDSS</sequence>
<feature type="binding site" evidence="5">
    <location>
        <position position="198"/>
    </location>
    <ligand>
        <name>Mg(2+)</name>
        <dbReference type="ChEBI" id="CHEBI:18420"/>
        <label>1</label>
        <note>catalytic</note>
    </ligand>
</feature>
<dbReference type="GO" id="GO:0000287">
    <property type="term" value="F:magnesium ion binding"/>
    <property type="evidence" value="ECO:0007669"/>
    <property type="project" value="UniProtKB-UniRule"/>
</dbReference>
<accession>A0A1F8GZV0</accession>
<feature type="binding site" evidence="4">
    <location>
        <position position="81"/>
    </location>
    <ligand>
        <name>Mg(2+)</name>
        <dbReference type="ChEBI" id="CHEBI:18420"/>
        <label>1</label>
    </ligand>
</feature>
<feature type="binding site" evidence="4">
    <location>
        <begin position="81"/>
        <end position="84"/>
    </location>
    <ligand>
        <name>substrate</name>
    </ligand>
</feature>
<reference evidence="6 7" key="1">
    <citation type="journal article" date="2016" name="Nat. Commun.">
        <title>Thousands of microbial genomes shed light on interconnected biogeochemical processes in an aquifer system.</title>
        <authorList>
            <person name="Anantharaman K."/>
            <person name="Brown C.T."/>
            <person name="Hug L.A."/>
            <person name="Sharon I."/>
            <person name="Castelle C.J."/>
            <person name="Probst A.J."/>
            <person name="Thomas B.C."/>
            <person name="Singh A."/>
            <person name="Wilkins M.J."/>
            <person name="Karaoz U."/>
            <person name="Brodie E.L."/>
            <person name="Williams K.H."/>
            <person name="Hubbard S.S."/>
            <person name="Banfield J.F."/>
        </authorList>
    </citation>
    <scope>NUCLEOTIDE SEQUENCE [LARGE SCALE GENOMIC DNA]</scope>
</reference>
<comment type="catalytic activity">
    <reaction evidence="1 4">
        <text>adenosine 3',5'-bisphosphate + H2O = AMP + phosphate</text>
        <dbReference type="Rhea" id="RHEA:10040"/>
        <dbReference type="ChEBI" id="CHEBI:15377"/>
        <dbReference type="ChEBI" id="CHEBI:43474"/>
        <dbReference type="ChEBI" id="CHEBI:58343"/>
        <dbReference type="ChEBI" id="CHEBI:456215"/>
        <dbReference type="EC" id="3.1.3.7"/>
    </reaction>
</comment>
<evidence type="ECO:0000313" key="6">
    <source>
        <dbReference type="EMBL" id="OGN29999.1"/>
    </source>
</evidence>
<dbReference type="InterPro" id="IPR020583">
    <property type="entry name" value="Inositol_monoP_metal-BS"/>
</dbReference>
<keyword evidence="4" id="KW-0378">Hydrolase</keyword>
<dbReference type="GO" id="GO:0000103">
    <property type="term" value="P:sulfate assimilation"/>
    <property type="evidence" value="ECO:0007669"/>
    <property type="project" value="TreeGrafter"/>
</dbReference>
<dbReference type="AlphaFoldDB" id="A0A1F8GZV0"/>
<dbReference type="GO" id="GO:0050427">
    <property type="term" value="P:3'-phosphoadenosine 5'-phosphosulfate metabolic process"/>
    <property type="evidence" value="ECO:0007669"/>
    <property type="project" value="TreeGrafter"/>
</dbReference>
<dbReference type="CDD" id="cd01638">
    <property type="entry name" value="CysQ"/>
    <property type="match status" value="1"/>
</dbReference>
<comment type="function">
    <text evidence="4">Converts adenosine-3',5'-bisphosphate (PAP) to AMP.</text>
</comment>
<dbReference type="EC" id="3.1.3.7" evidence="4"/>
<dbReference type="Proteomes" id="UP000179047">
    <property type="component" value="Unassembled WGS sequence"/>
</dbReference>
<proteinExistence type="inferred from homology"/>
<keyword evidence="4" id="KW-1003">Cell membrane</keyword>
<feature type="binding site" evidence="5">
    <location>
        <position position="82"/>
    </location>
    <ligand>
        <name>Mg(2+)</name>
        <dbReference type="ChEBI" id="CHEBI:18420"/>
        <label>1</label>
        <note>catalytic</note>
    </ligand>
</feature>
<dbReference type="Gene3D" id="3.30.540.10">
    <property type="entry name" value="Fructose-1,6-Bisphosphatase, subunit A, domain 1"/>
    <property type="match status" value="1"/>
</dbReference>
<feature type="binding site" evidence="4">
    <location>
        <position position="82"/>
    </location>
    <ligand>
        <name>Mg(2+)</name>
        <dbReference type="ChEBI" id="CHEBI:18420"/>
        <label>2</label>
    </ligand>
</feature>
<feature type="binding site" evidence="5">
    <location>
        <position position="62"/>
    </location>
    <ligand>
        <name>Mg(2+)</name>
        <dbReference type="ChEBI" id="CHEBI:18420"/>
        <label>1</label>
        <note>catalytic</note>
    </ligand>
</feature>
<name>A0A1F8GZV0_9BACT</name>
<protein>
    <recommendedName>
        <fullName evidence="4">3'(2'),5'-bisphosphate nucleotidase CysQ</fullName>
        <ecNumber evidence="4">3.1.3.7</ecNumber>
    </recommendedName>
    <alternativeName>
        <fullName evidence="4">3'(2'),5-bisphosphonucleoside 3'(2')-phosphohydrolase</fullName>
    </alternativeName>
    <alternativeName>
        <fullName evidence="4">3'-phosphoadenosine 5'-phosphate phosphatase</fullName>
        <shortName evidence="4">PAP phosphatase</shortName>
    </alternativeName>
</protein>
<gene>
    <name evidence="4" type="primary">cysQ</name>
    <name evidence="6" type="ORF">A3A33_01600</name>
</gene>
<keyword evidence="2 4" id="KW-0479">Metal-binding</keyword>
<dbReference type="PROSITE" id="PS00629">
    <property type="entry name" value="IMP_1"/>
    <property type="match status" value="1"/>
</dbReference>
<evidence type="ECO:0000256" key="5">
    <source>
        <dbReference type="PIRSR" id="PIRSR600760-2"/>
    </source>
</evidence>
<dbReference type="GO" id="GO:0008441">
    <property type="term" value="F:3'(2'),5'-bisphosphate nucleotidase activity"/>
    <property type="evidence" value="ECO:0007669"/>
    <property type="project" value="UniProtKB-UniRule"/>
</dbReference>
<evidence type="ECO:0000256" key="2">
    <source>
        <dbReference type="ARBA" id="ARBA00022723"/>
    </source>
</evidence>
<feature type="binding site" evidence="4">
    <location>
        <position position="79"/>
    </location>
    <ligand>
        <name>Mg(2+)</name>
        <dbReference type="ChEBI" id="CHEBI:18420"/>
        <label>2</label>
    </ligand>
</feature>
<feature type="binding site" evidence="4">
    <location>
        <position position="198"/>
    </location>
    <ligand>
        <name>Mg(2+)</name>
        <dbReference type="ChEBI" id="CHEBI:18420"/>
        <label>2</label>
    </ligand>
</feature>
<comment type="subcellular location">
    <subcellularLocation>
        <location evidence="4">Cell membrane</location>
        <topology evidence="4">Peripheral membrane protein</topology>
        <orientation evidence="4">Cytoplasmic side</orientation>
    </subcellularLocation>
</comment>
<dbReference type="InterPro" id="IPR006240">
    <property type="entry name" value="CysQ"/>
</dbReference>
<feature type="binding site" evidence="4">
    <location>
        <position position="198"/>
    </location>
    <ligand>
        <name>substrate</name>
    </ligand>
</feature>
<dbReference type="HAMAP" id="MF_02095">
    <property type="entry name" value="CysQ"/>
    <property type="match status" value="1"/>
</dbReference>
<comment type="cofactor">
    <cofactor evidence="4 5">
        <name>Mg(2+)</name>
        <dbReference type="ChEBI" id="CHEBI:18420"/>
    </cofactor>
</comment>
<dbReference type="PANTHER" id="PTHR43028">
    <property type="entry name" value="3'(2'),5'-BISPHOSPHATE NUCLEOTIDASE 1"/>
    <property type="match status" value="1"/>
</dbReference>
<evidence type="ECO:0000256" key="1">
    <source>
        <dbReference type="ARBA" id="ARBA00001625"/>
    </source>
</evidence>
<feature type="binding site" evidence="5">
    <location>
        <position position="81"/>
    </location>
    <ligand>
        <name>Mg(2+)</name>
        <dbReference type="ChEBI" id="CHEBI:18420"/>
        <label>1</label>
        <note>catalytic</note>
    </ligand>
</feature>
<feature type="binding site" evidence="5">
    <location>
        <position position="79"/>
    </location>
    <ligand>
        <name>Mg(2+)</name>
        <dbReference type="ChEBI" id="CHEBI:18420"/>
        <label>1</label>
        <note>catalytic</note>
    </ligand>
</feature>